<dbReference type="AlphaFoldDB" id="A0AAE3SEM3"/>
<gene>
    <name evidence="6" type="ORF">OM075_07775</name>
</gene>
<keyword evidence="3 6" id="KW-0808">Transferase</keyword>
<dbReference type="GO" id="GO:0016757">
    <property type="term" value="F:glycosyltransferase activity"/>
    <property type="evidence" value="ECO:0007669"/>
    <property type="project" value="UniProtKB-KW"/>
</dbReference>
<evidence type="ECO:0000259" key="5">
    <source>
        <dbReference type="Pfam" id="PF00535"/>
    </source>
</evidence>
<feature type="transmembrane region" description="Helical" evidence="4">
    <location>
        <begin position="12"/>
        <end position="36"/>
    </location>
</feature>
<comment type="similarity">
    <text evidence="1">Belongs to the glycosyltransferase 2 family.</text>
</comment>
<keyword evidence="4" id="KW-1133">Transmembrane helix</keyword>
<dbReference type="InterPro" id="IPR029044">
    <property type="entry name" value="Nucleotide-diphossugar_trans"/>
</dbReference>
<reference evidence="6" key="1">
    <citation type="submission" date="2022-10" db="EMBL/GenBank/DDBJ databases">
        <authorList>
            <person name="Yu W.X."/>
        </authorList>
    </citation>
    <scope>NUCLEOTIDE SEQUENCE</scope>
    <source>
        <strain evidence="6">AAT</strain>
    </source>
</reference>
<evidence type="ECO:0000256" key="3">
    <source>
        <dbReference type="ARBA" id="ARBA00022679"/>
    </source>
</evidence>
<dbReference type="InterPro" id="IPR001173">
    <property type="entry name" value="Glyco_trans_2-like"/>
</dbReference>
<feature type="domain" description="Glycosyltransferase 2-like" evidence="5">
    <location>
        <begin position="57"/>
        <end position="224"/>
    </location>
</feature>
<keyword evidence="4" id="KW-0472">Membrane</keyword>
<comment type="caution">
    <text evidence="6">The sequence shown here is derived from an EMBL/GenBank/DDBJ whole genome shotgun (WGS) entry which is preliminary data.</text>
</comment>
<dbReference type="SUPFAM" id="SSF53448">
    <property type="entry name" value="Nucleotide-diphospho-sugar transferases"/>
    <property type="match status" value="1"/>
</dbReference>
<keyword evidence="4" id="KW-0812">Transmembrane</keyword>
<dbReference type="EMBL" id="JAPDPJ010000013">
    <property type="protein sequence ID" value="MCW3786361.1"/>
    <property type="molecule type" value="Genomic_DNA"/>
</dbReference>
<sequence>MDLSNFIPTTGVWLYIIISLAILLLIQVFYYLFFFLKLNTHIKKKEEKPLSEYPPLSVIICAKNESKNLKNNLPEIFNQDYPGIFEVIVVNDASEDDTELILARFKENHKELYYTTIPYDKKFRHGKKLAMTIGIKAAKYNNLVFTDADCVPASKNWLKHMAAGFNQGKEIILGFGGYTKQKGLLNYWIRFDTFTIAIQYLSFALRGVPYMGVGRNMAYTKALFNKLQGFKKHQHILSGDDDLFIRDAGTKDNIGIVTHPDSFTFSQPSQTFKEWRRQKSRHLTTSPYYKRKIKYIIGTEVFSRQLFWGLSIVSIFFHTFVASILALIFLKIVLQLLVLNVLSKKFNQRDLTFGGILFDFTLPLITGLLLLGGKRQAKKNKWT</sequence>
<dbReference type="Proteomes" id="UP001209229">
    <property type="component" value="Unassembled WGS sequence"/>
</dbReference>
<feature type="transmembrane region" description="Helical" evidence="4">
    <location>
        <begin position="306"/>
        <end position="339"/>
    </location>
</feature>
<dbReference type="PANTHER" id="PTHR43630">
    <property type="entry name" value="POLY-BETA-1,6-N-ACETYL-D-GLUCOSAMINE SYNTHASE"/>
    <property type="match status" value="1"/>
</dbReference>
<accession>A0AAE3SEM3</accession>
<dbReference type="Gene3D" id="3.90.550.10">
    <property type="entry name" value="Spore Coat Polysaccharide Biosynthesis Protein SpsA, Chain A"/>
    <property type="match status" value="1"/>
</dbReference>
<dbReference type="RefSeq" id="WP_301189926.1">
    <property type="nucleotide sequence ID" value="NZ_JAPDPJ010000013.1"/>
</dbReference>
<evidence type="ECO:0000256" key="4">
    <source>
        <dbReference type="SAM" id="Phobius"/>
    </source>
</evidence>
<evidence type="ECO:0000256" key="2">
    <source>
        <dbReference type="ARBA" id="ARBA00022676"/>
    </source>
</evidence>
<evidence type="ECO:0000313" key="6">
    <source>
        <dbReference type="EMBL" id="MCW3786361.1"/>
    </source>
</evidence>
<keyword evidence="2 6" id="KW-0328">Glycosyltransferase</keyword>
<dbReference type="Pfam" id="PF00535">
    <property type="entry name" value="Glycos_transf_2"/>
    <property type="match status" value="1"/>
</dbReference>
<organism evidence="6 7">
    <name type="scientific">Plebeiibacterium sediminum</name>
    <dbReference type="NCBI Taxonomy" id="2992112"/>
    <lineage>
        <taxon>Bacteria</taxon>
        <taxon>Pseudomonadati</taxon>
        <taxon>Bacteroidota</taxon>
        <taxon>Bacteroidia</taxon>
        <taxon>Marinilabiliales</taxon>
        <taxon>Marinilabiliaceae</taxon>
        <taxon>Plebeiibacterium</taxon>
    </lineage>
</organism>
<protein>
    <submittedName>
        <fullName evidence="6">Glycosyltransferase</fullName>
        <ecNumber evidence="6">2.4.-.-</ecNumber>
    </submittedName>
</protein>
<dbReference type="EC" id="2.4.-.-" evidence="6"/>
<keyword evidence="7" id="KW-1185">Reference proteome</keyword>
<name>A0AAE3SEM3_9BACT</name>
<dbReference type="PANTHER" id="PTHR43630:SF1">
    <property type="entry name" value="POLY-BETA-1,6-N-ACETYL-D-GLUCOSAMINE SYNTHASE"/>
    <property type="match status" value="1"/>
</dbReference>
<feature type="transmembrane region" description="Helical" evidence="4">
    <location>
        <begin position="351"/>
        <end position="371"/>
    </location>
</feature>
<evidence type="ECO:0000313" key="7">
    <source>
        <dbReference type="Proteomes" id="UP001209229"/>
    </source>
</evidence>
<evidence type="ECO:0000256" key="1">
    <source>
        <dbReference type="ARBA" id="ARBA00006739"/>
    </source>
</evidence>
<proteinExistence type="inferred from homology"/>